<dbReference type="InterPro" id="IPR000014">
    <property type="entry name" value="PAS"/>
</dbReference>
<dbReference type="PRINTS" id="PR00344">
    <property type="entry name" value="BCTRLSENSOR"/>
</dbReference>
<reference evidence="10" key="1">
    <citation type="submission" date="2020-03" db="EMBL/GenBank/DDBJ databases">
        <title>Complete genome sequence of sulfur-oxidizing bacterium skT11.</title>
        <authorList>
            <person name="Kanda M."/>
            <person name="Kojima H."/>
            <person name="Fukui M."/>
        </authorList>
    </citation>
    <scope>NUCLEOTIDE SEQUENCE [LARGE SCALE GENOMIC DNA]</scope>
    <source>
        <strain evidence="10">skT11</strain>
    </source>
</reference>
<dbReference type="SMART" id="SM00091">
    <property type="entry name" value="PAS"/>
    <property type="match status" value="1"/>
</dbReference>
<dbReference type="InterPro" id="IPR004358">
    <property type="entry name" value="Sig_transdc_His_kin-like_C"/>
</dbReference>
<dbReference type="EC" id="2.7.13.3" evidence="2"/>
<dbReference type="SMART" id="SM00387">
    <property type="entry name" value="HATPase_c"/>
    <property type="match status" value="1"/>
</dbReference>
<evidence type="ECO:0000256" key="3">
    <source>
        <dbReference type="ARBA" id="ARBA00022553"/>
    </source>
</evidence>
<accession>A0A6F8VAY4</accession>
<sequence>MSEAVKSVSPQELEQAFSLFNEASAQLTGAYQELQGQVEHLTGELAVANGELRRQYLEKEALSQRLAMLLAALPAGVVVVDGAGEIREANAAAGRMLGDGLLGRQWSEVVARSLRQTATSHEWEMTAADESLCRLNISVSQLEGGGGQIVLLHDVTEAYQMEQALQRHQRLSAMGEMAAGLAHQLRTPLATALLYVANLAKPGLAEPERIRFSEKALARLRHLEQLIQDMLSFVRGQGGEREAVAVADLLGELRQIIEPQMAQREVCLGVEDLSEGCVLRGDRKALVGAVVNLLENALLASSAGGEVVLRAEATAKGWLALTVRDNGRGFDAALGDRLFEPFFTTRIEGTGLGLAIVRSVAEAHGGTVEAHSVPGEGSEFVLRLPTCVPDIEFQGS</sequence>
<dbReference type="CDD" id="cd00082">
    <property type="entry name" value="HisKA"/>
    <property type="match status" value="1"/>
</dbReference>
<dbReference type="AlphaFoldDB" id="A0A6F8VAY4"/>
<dbReference type="SUPFAM" id="SSF47384">
    <property type="entry name" value="Homodimeric domain of signal transducing histidine kinase"/>
    <property type="match status" value="1"/>
</dbReference>
<evidence type="ECO:0000256" key="2">
    <source>
        <dbReference type="ARBA" id="ARBA00012438"/>
    </source>
</evidence>
<keyword evidence="4" id="KW-0808">Transferase</keyword>
<dbReference type="Gene3D" id="1.10.287.130">
    <property type="match status" value="1"/>
</dbReference>
<evidence type="ECO:0000313" key="9">
    <source>
        <dbReference type="EMBL" id="BCB26166.1"/>
    </source>
</evidence>
<keyword evidence="3" id="KW-0597">Phosphoprotein</keyword>
<dbReference type="Gene3D" id="3.30.450.20">
    <property type="entry name" value="PAS domain"/>
    <property type="match status" value="1"/>
</dbReference>
<dbReference type="Pfam" id="PF00512">
    <property type="entry name" value="HisKA"/>
    <property type="match status" value="1"/>
</dbReference>
<comment type="catalytic activity">
    <reaction evidence="1">
        <text>ATP + protein L-histidine = ADP + protein N-phospho-L-histidine.</text>
        <dbReference type="EC" id="2.7.13.3"/>
    </reaction>
</comment>
<dbReference type="GO" id="GO:0000155">
    <property type="term" value="F:phosphorelay sensor kinase activity"/>
    <property type="evidence" value="ECO:0007669"/>
    <property type="project" value="InterPro"/>
</dbReference>
<dbReference type="Pfam" id="PF13188">
    <property type="entry name" value="PAS_8"/>
    <property type="match status" value="1"/>
</dbReference>
<dbReference type="PROSITE" id="PS50109">
    <property type="entry name" value="HIS_KIN"/>
    <property type="match status" value="1"/>
</dbReference>
<dbReference type="Proteomes" id="UP000502260">
    <property type="component" value="Chromosome"/>
</dbReference>
<dbReference type="SUPFAM" id="SSF55874">
    <property type="entry name" value="ATPase domain of HSP90 chaperone/DNA topoisomerase II/histidine kinase"/>
    <property type="match status" value="1"/>
</dbReference>
<evidence type="ECO:0000256" key="4">
    <source>
        <dbReference type="ARBA" id="ARBA00022679"/>
    </source>
</evidence>
<feature type="domain" description="Histidine kinase" evidence="7">
    <location>
        <begin position="180"/>
        <end position="388"/>
    </location>
</feature>
<evidence type="ECO:0000313" key="10">
    <source>
        <dbReference type="Proteomes" id="UP000502260"/>
    </source>
</evidence>
<evidence type="ECO:0000259" key="8">
    <source>
        <dbReference type="PROSITE" id="PS50112"/>
    </source>
</evidence>
<evidence type="ECO:0000256" key="6">
    <source>
        <dbReference type="ARBA" id="ARBA00023012"/>
    </source>
</evidence>
<dbReference type="KEGG" id="slac:SKTS_10520"/>
<dbReference type="SUPFAM" id="SSF55785">
    <property type="entry name" value="PYP-like sensor domain (PAS domain)"/>
    <property type="match status" value="1"/>
</dbReference>
<dbReference type="CDD" id="cd00075">
    <property type="entry name" value="HATPase"/>
    <property type="match status" value="1"/>
</dbReference>
<dbReference type="PANTHER" id="PTHR43711">
    <property type="entry name" value="TWO-COMPONENT HISTIDINE KINASE"/>
    <property type="match status" value="1"/>
</dbReference>
<organism evidence="9 10">
    <name type="scientific">Sulfurimicrobium lacus</name>
    <dbReference type="NCBI Taxonomy" id="2715678"/>
    <lineage>
        <taxon>Bacteria</taxon>
        <taxon>Pseudomonadati</taxon>
        <taxon>Pseudomonadota</taxon>
        <taxon>Betaproteobacteria</taxon>
        <taxon>Nitrosomonadales</taxon>
        <taxon>Sulfuricellaceae</taxon>
        <taxon>Sulfurimicrobium</taxon>
    </lineage>
</organism>
<dbReference type="InterPro" id="IPR003594">
    <property type="entry name" value="HATPase_dom"/>
</dbReference>
<dbReference type="Pfam" id="PF02518">
    <property type="entry name" value="HATPase_c"/>
    <property type="match status" value="1"/>
</dbReference>
<gene>
    <name evidence="9" type="primary">fleS</name>
    <name evidence="9" type="ORF">SKTS_10520</name>
</gene>
<feature type="domain" description="PAS" evidence="8">
    <location>
        <begin position="62"/>
        <end position="98"/>
    </location>
</feature>
<dbReference type="PANTHER" id="PTHR43711:SF28">
    <property type="entry name" value="SENSOR HISTIDINE KINASE YXDK"/>
    <property type="match status" value="1"/>
</dbReference>
<dbReference type="InterPro" id="IPR036097">
    <property type="entry name" value="HisK_dim/P_sf"/>
</dbReference>
<evidence type="ECO:0000259" key="7">
    <source>
        <dbReference type="PROSITE" id="PS50109"/>
    </source>
</evidence>
<dbReference type="InterPro" id="IPR036890">
    <property type="entry name" value="HATPase_C_sf"/>
</dbReference>
<dbReference type="RefSeq" id="WP_244617450.1">
    <property type="nucleotide sequence ID" value="NZ_AP022853.1"/>
</dbReference>
<evidence type="ECO:0000256" key="5">
    <source>
        <dbReference type="ARBA" id="ARBA00022777"/>
    </source>
</evidence>
<dbReference type="InterPro" id="IPR005467">
    <property type="entry name" value="His_kinase_dom"/>
</dbReference>
<dbReference type="InterPro" id="IPR050736">
    <property type="entry name" value="Sensor_HK_Regulatory"/>
</dbReference>
<dbReference type="SMART" id="SM00388">
    <property type="entry name" value="HisKA"/>
    <property type="match status" value="1"/>
</dbReference>
<protein>
    <recommendedName>
        <fullName evidence="2">histidine kinase</fullName>
        <ecNumber evidence="2">2.7.13.3</ecNumber>
    </recommendedName>
</protein>
<dbReference type="EMBL" id="AP022853">
    <property type="protein sequence ID" value="BCB26166.1"/>
    <property type="molecule type" value="Genomic_DNA"/>
</dbReference>
<dbReference type="InterPro" id="IPR035965">
    <property type="entry name" value="PAS-like_dom_sf"/>
</dbReference>
<keyword evidence="5 9" id="KW-0418">Kinase</keyword>
<dbReference type="PROSITE" id="PS50112">
    <property type="entry name" value="PAS"/>
    <property type="match status" value="1"/>
</dbReference>
<evidence type="ECO:0000256" key="1">
    <source>
        <dbReference type="ARBA" id="ARBA00000085"/>
    </source>
</evidence>
<proteinExistence type="predicted"/>
<dbReference type="InterPro" id="IPR003661">
    <property type="entry name" value="HisK_dim/P_dom"/>
</dbReference>
<dbReference type="Gene3D" id="3.30.565.10">
    <property type="entry name" value="Histidine kinase-like ATPase, C-terminal domain"/>
    <property type="match status" value="1"/>
</dbReference>
<keyword evidence="6" id="KW-0902">Two-component regulatory system</keyword>
<dbReference type="CDD" id="cd00130">
    <property type="entry name" value="PAS"/>
    <property type="match status" value="1"/>
</dbReference>
<name>A0A6F8VAY4_9PROT</name>
<keyword evidence="10" id="KW-1185">Reference proteome</keyword>